<dbReference type="Proteomes" id="UP000252081">
    <property type="component" value="Unassembled WGS sequence"/>
</dbReference>
<dbReference type="EMBL" id="QNQU01000010">
    <property type="protein sequence ID" value="RBQ06684.1"/>
    <property type="molecule type" value="Genomic_DNA"/>
</dbReference>
<name>A0A366L053_9SPHI</name>
<evidence type="ECO:0008006" key="3">
    <source>
        <dbReference type="Google" id="ProtNLM"/>
    </source>
</evidence>
<keyword evidence="2" id="KW-1185">Reference proteome</keyword>
<dbReference type="InterPro" id="IPR029058">
    <property type="entry name" value="AB_hydrolase_fold"/>
</dbReference>
<dbReference type="AlphaFoldDB" id="A0A366L053"/>
<organism evidence="1 2">
    <name type="scientific">Pedobacter miscanthi</name>
    <dbReference type="NCBI Taxonomy" id="2259170"/>
    <lineage>
        <taxon>Bacteria</taxon>
        <taxon>Pseudomonadati</taxon>
        <taxon>Bacteroidota</taxon>
        <taxon>Sphingobacteriia</taxon>
        <taxon>Sphingobacteriales</taxon>
        <taxon>Sphingobacteriaceae</taxon>
        <taxon>Pedobacter</taxon>
    </lineage>
</organism>
<evidence type="ECO:0000313" key="2">
    <source>
        <dbReference type="Proteomes" id="UP000252081"/>
    </source>
</evidence>
<reference evidence="1 2" key="1">
    <citation type="submission" date="2018-07" db="EMBL/GenBank/DDBJ databases">
        <title>A draft genome of a endophytic bacteria, a new species of Pedobacter.</title>
        <authorList>
            <person name="Zhang Z.D."/>
            <person name="Chen Z.J."/>
        </authorList>
    </citation>
    <scope>NUCLEOTIDE SEQUENCE [LARGE SCALE GENOMIC DNA]</scope>
    <source>
        <strain evidence="1 2">RS10</strain>
    </source>
</reference>
<sequence>MKYLTLAIACCILLAIACKKNPDQAREVIKGDLKETIETVNGITYKIFMGKDATTFKGILVMGSGNDENNPTEGNLDGAAETAICEKAAANGYAAAIVKYRKTPGNANSDAWNTSAKMIGEDYDKCIVAIAGKYNISKAKAVVGGYSFASYMLFSDISANNTLSYCKGVLAACGGSGAWNAQNFKVPVFAINCSGNNEGEYYGKGLYDQIPANSPIKAKSEGITDNGCSTHCDGDWTDKMYNKMVVWLN</sequence>
<gene>
    <name evidence="1" type="ORF">DRW42_12935</name>
</gene>
<protein>
    <recommendedName>
        <fullName evidence="3">Alpha/beta hydrolase</fullName>
    </recommendedName>
</protein>
<dbReference type="OrthoDB" id="749939at2"/>
<dbReference type="SUPFAM" id="SSF53474">
    <property type="entry name" value="alpha/beta-Hydrolases"/>
    <property type="match status" value="1"/>
</dbReference>
<dbReference type="RefSeq" id="WP_113949247.1">
    <property type="nucleotide sequence ID" value="NZ_QNQU01000010.1"/>
</dbReference>
<accession>A0A366L053</accession>
<proteinExistence type="predicted"/>
<evidence type="ECO:0000313" key="1">
    <source>
        <dbReference type="EMBL" id="RBQ06684.1"/>
    </source>
</evidence>
<dbReference type="Gene3D" id="3.40.50.1820">
    <property type="entry name" value="alpha/beta hydrolase"/>
    <property type="match status" value="1"/>
</dbReference>
<dbReference type="PROSITE" id="PS51257">
    <property type="entry name" value="PROKAR_LIPOPROTEIN"/>
    <property type="match status" value="1"/>
</dbReference>
<comment type="caution">
    <text evidence="1">The sequence shown here is derived from an EMBL/GenBank/DDBJ whole genome shotgun (WGS) entry which is preliminary data.</text>
</comment>